<protein>
    <submittedName>
        <fullName evidence="11">Mitochondrial carrier homolog 1</fullName>
    </submittedName>
</protein>
<dbReference type="AlphaFoldDB" id="A0A8D8WVB9"/>
<evidence type="ECO:0000256" key="5">
    <source>
        <dbReference type="ARBA" id="ARBA00022787"/>
    </source>
</evidence>
<evidence type="ECO:0000256" key="7">
    <source>
        <dbReference type="ARBA" id="ARBA00023128"/>
    </source>
</evidence>
<dbReference type="Gene3D" id="1.50.40.10">
    <property type="entry name" value="Mitochondrial carrier domain"/>
    <property type="match status" value="1"/>
</dbReference>
<proteinExistence type="inferred from homology"/>
<dbReference type="GO" id="GO:0005741">
    <property type="term" value="C:mitochondrial outer membrane"/>
    <property type="evidence" value="ECO:0007669"/>
    <property type="project" value="UniProtKB-SubCell"/>
</dbReference>
<evidence type="ECO:0000256" key="4">
    <source>
        <dbReference type="ARBA" id="ARBA00022737"/>
    </source>
</evidence>
<dbReference type="EMBL" id="HBUF01232463">
    <property type="protein sequence ID" value="CAG6673924.1"/>
    <property type="molecule type" value="Transcribed_RNA"/>
</dbReference>
<dbReference type="InterPro" id="IPR018108">
    <property type="entry name" value="MCP_transmembrane"/>
</dbReference>
<keyword evidence="3 9" id="KW-0812">Transmembrane</keyword>
<evidence type="ECO:0000313" key="11">
    <source>
        <dbReference type="EMBL" id="CAG6673922.1"/>
    </source>
</evidence>
<dbReference type="EMBL" id="HBUF01232462">
    <property type="protein sequence ID" value="CAG6673922.1"/>
    <property type="molecule type" value="Transcribed_RNA"/>
</dbReference>
<comment type="subcellular location">
    <subcellularLocation>
        <location evidence="1">Mitochondrion outer membrane</location>
        <topology evidence="1">Multi-pass membrane protein</topology>
    </subcellularLocation>
</comment>
<evidence type="ECO:0000256" key="9">
    <source>
        <dbReference type="PROSITE-ProRule" id="PRU00282"/>
    </source>
</evidence>
<name>A0A8D8WVB9_9HEMI</name>
<dbReference type="EMBL" id="HBUF01658833">
    <property type="protein sequence ID" value="CAG6788251.1"/>
    <property type="molecule type" value="Transcribed_RNA"/>
</dbReference>
<evidence type="ECO:0000256" key="8">
    <source>
        <dbReference type="ARBA" id="ARBA00023136"/>
    </source>
</evidence>
<keyword evidence="7" id="KW-0496">Mitochondrion</keyword>
<organism evidence="11">
    <name type="scientific">Cacopsylla melanoneura</name>
    <dbReference type="NCBI Taxonomy" id="428564"/>
    <lineage>
        <taxon>Eukaryota</taxon>
        <taxon>Metazoa</taxon>
        <taxon>Ecdysozoa</taxon>
        <taxon>Arthropoda</taxon>
        <taxon>Hexapoda</taxon>
        <taxon>Insecta</taxon>
        <taxon>Pterygota</taxon>
        <taxon>Neoptera</taxon>
        <taxon>Paraneoptera</taxon>
        <taxon>Hemiptera</taxon>
        <taxon>Sternorrhyncha</taxon>
        <taxon>Psylloidea</taxon>
        <taxon>Psyllidae</taxon>
        <taxon>Psyllinae</taxon>
        <taxon>Cacopsylla</taxon>
    </lineage>
</organism>
<dbReference type="EMBL" id="HBUF01232461">
    <property type="protein sequence ID" value="CAG6673920.1"/>
    <property type="molecule type" value="Transcribed_RNA"/>
</dbReference>
<dbReference type="PANTHER" id="PTHR10780:SF18">
    <property type="entry name" value="LD43650P"/>
    <property type="match status" value="1"/>
</dbReference>
<keyword evidence="6" id="KW-1133">Transmembrane helix</keyword>
<dbReference type="EMBL" id="HBUF01232460">
    <property type="protein sequence ID" value="CAG6673918.1"/>
    <property type="molecule type" value="Transcribed_RNA"/>
</dbReference>
<dbReference type="PANTHER" id="PTHR10780">
    <property type="entry name" value="MITOCHONDRIAL CARRIER HOMOLOG"/>
    <property type="match status" value="1"/>
</dbReference>
<comment type="similarity">
    <text evidence="2 10">Belongs to the mitochondrial carrier (TC 2.A.29) family.</text>
</comment>
<dbReference type="PROSITE" id="PS50920">
    <property type="entry name" value="SOLCAR"/>
    <property type="match status" value="1"/>
</dbReference>
<evidence type="ECO:0000256" key="10">
    <source>
        <dbReference type="RuleBase" id="RU000488"/>
    </source>
</evidence>
<keyword evidence="5" id="KW-1000">Mitochondrion outer membrane</keyword>
<dbReference type="EMBL" id="HBUF01232465">
    <property type="protein sequence ID" value="CAG6673928.1"/>
    <property type="molecule type" value="Transcribed_RNA"/>
</dbReference>
<reference evidence="11" key="1">
    <citation type="submission" date="2021-05" db="EMBL/GenBank/DDBJ databases">
        <authorList>
            <person name="Alioto T."/>
            <person name="Alioto T."/>
            <person name="Gomez Garrido J."/>
        </authorList>
    </citation>
    <scope>NUCLEOTIDE SEQUENCE</scope>
</reference>
<keyword evidence="10" id="KW-0813">Transport</keyword>
<dbReference type="EMBL" id="HBUF01232464">
    <property type="protein sequence ID" value="CAG6673926.1"/>
    <property type="molecule type" value="Transcribed_RNA"/>
</dbReference>
<feature type="repeat" description="Solcar" evidence="9">
    <location>
        <begin position="136"/>
        <end position="226"/>
    </location>
</feature>
<sequence length="324" mass="36812">MKLLLGAKKYLEQCELKKQKAMEPERDIDEVDDDFVIPEQKNLAMKMIVALGFHPLDYAKHLIMLGHEPLAPYQTPWFGRSYYMYPNVLKYVGHIYSVDGVLGCFRGIVYKQSNVFIQHTLLTYFDKEYPGPAVSQSLVSKLKRNITVKCICTIASHPLQLMMVRCMAQFVGRENVCSEWNPLVNLFRILKLEGLAGLFKGFWARLAGECALVATSVIIVHGMYKLARHMDPDSDPAGTEKSMVLYSTLVNFVCQSLFYPYHVVSTTMSVNNSEFKIGNPPLSPIFSNSVDCYNHLRYFNQTKRGSSLFYRFVPTVSNGLLKAA</sequence>
<keyword evidence="8 9" id="KW-0472">Membrane</keyword>
<evidence type="ECO:0000256" key="3">
    <source>
        <dbReference type="ARBA" id="ARBA00022692"/>
    </source>
</evidence>
<dbReference type="EMBL" id="HBUF01658834">
    <property type="protein sequence ID" value="CAG6788252.1"/>
    <property type="molecule type" value="Transcribed_RNA"/>
</dbReference>
<evidence type="ECO:0000256" key="1">
    <source>
        <dbReference type="ARBA" id="ARBA00004374"/>
    </source>
</evidence>
<keyword evidence="4" id="KW-0677">Repeat</keyword>
<dbReference type="Pfam" id="PF00153">
    <property type="entry name" value="Mito_carr"/>
    <property type="match status" value="1"/>
</dbReference>
<dbReference type="InterPro" id="IPR023395">
    <property type="entry name" value="MCP_dom_sf"/>
</dbReference>
<dbReference type="SUPFAM" id="SSF103506">
    <property type="entry name" value="Mitochondrial carrier"/>
    <property type="match status" value="1"/>
</dbReference>
<evidence type="ECO:0000256" key="2">
    <source>
        <dbReference type="ARBA" id="ARBA00006375"/>
    </source>
</evidence>
<accession>A0A8D8WVB9</accession>
<evidence type="ECO:0000256" key="6">
    <source>
        <dbReference type="ARBA" id="ARBA00022989"/>
    </source>
</evidence>